<reference evidence="11 12" key="1">
    <citation type="submission" date="2016-10" db="EMBL/GenBank/DDBJ databases">
        <authorList>
            <person name="Varghese N."/>
            <person name="Submissions S."/>
        </authorList>
    </citation>
    <scope>NUCLEOTIDE SEQUENCE [LARGE SCALE GENOMIC DNA]</scope>
    <source>
        <strain evidence="11">KHGC19</strain>
        <strain evidence="9 12">WCP15</strain>
    </source>
</reference>
<dbReference type="AlphaFoldDB" id="A0A1H9PWH0"/>
<evidence type="ECO:0000313" key="11">
    <source>
        <dbReference type="Proteomes" id="UP000199128"/>
    </source>
</evidence>
<keyword evidence="5" id="KW-0808">Transferase</keyword>
<evidence type="ECO:0000313" key="12">
    <source>
        <dbReference type="Proteomes" id="UP000199135"/>
    </source>
</evidence>
<keyword evidence="4" id="KW-0762">Sugar transport</keyword>
<evidence type="ECO:0000256" key="7">
    <source>
        <dbReference type="ARBA" id="ARBA00022777"/>
    </source>
</evidence>
<gene>
    <name evidence="10" type="ORF">SAMN05216446_1148</name>
    <name evidence="9" type="ORF">SAMN05216447_10325</name>
</gene>
<keyword evidence="7" id="KW-0418">Kinase</keyword>
<comment type="subcellular location">
    <subcellularLocation>
        <location evidence="1">Cytoplasm</location>
    </subcellularLocation>
</comment>
<accession>A0A1H9PWH0</accession>
<dbReference type="InterPro" id="IPR036667">
    <property type="entry name" value="PTS_IIB_sorbose-sp_sf"/>
</dbReference>
<dbReference type="GO" id="GO:0009401">
    <property type="term" value="P:phosphoenolpyruvate-dependent sugar phosphotransferase system"/>
    <property type="evidence" value="ECO:0007669"/>
    <property type="project" value="UniProtKB-KW"/>
</dbReference>
<dbReference type="RefSeq" id="WP_078687372.1">
    <property type="nucleotide sequence ID" value="NZ_FNWT01000003.1"/>
</dbReference>
<protein>
    <submittedName>
        <fullName evidence="10">PTS system, mannose-specific IIB component</fullName>
    </submittedName>
</protein>
<evidence type="ECO:0000256" key="6">
    <source>
        <dbReference type="ARBA" id="ARBA00022683"/>
    </source>
</evidence>
<dbReference type="GO" id="GO:0008982">
    <property type="term" value="F:protein-N(PI)-phosphohistidine-sugar phosphotransferase activity"/>
    <property type="evidence" value="ECO:0007669"/>
    <property type="project" value="InterPro"/>
</dbReference>
<sequence>MISFVRIDDRMIHGQTVTRWSIEYPCDGIIAVNDVAASNPVLKAAYKGAAPDKKIFVWTMDHFKESAEKVLASKTKYFLITKNPLDMKEILVDFGFKPSDVKRVIVGPCNDRPGTVKLGNNQSITAEEAQAFEDMTKAGYTVEFALVKETSIGEWPKFRDQFDVK</sequence>
<dbReference type="Proteomes" id="UP000199135">
    <property type="component" value="Unassembled WGS sequence"/>
</dbReference>
<dbReference type="GO" id="GO:0005737">
    <property type="term" value="C:cytoplasm"/>
    <property type="evidence" value="ECO:0007669"/>
    <property type="project" value="UniProtKB-SubCell"/>
</dbReference>
<evidence type="ECO:0000259" key="8">
    <source>
        <dbReference type="PROSITE" id="PS51101"/>
    </source>
</evidence>
<dbReference type="Gene3D" id="3.40.35.10">
    <property type="entry name" value="Phosphotransferase system, sorbose subfamily IIB component"/>
    <property type="match status" value="1"/>
</dbReference>
<evidence type="ECO:0000256" key="1">
    <source>
        <dbReference type="ARBA" id="ARBA00004496"/>
    </source>
</evidence>
<reference evidence="10" key="2">
    <citation type="submission" date="2016-10" db="EMBL/GenBank/DDBJ databases">
        <authorList>
            <person name="de Groot N.N."/>
        </authorList>
    </citation>
    <scope>NUCLEOTIDE SEQUENCE [LARGE SCALE GENOMIC DNA]</scope>
    <source>
        <strain evidence="10">KHGC19</strain>
    </source>
</reference>
<proteinExistence type="predicted"/>
<keyword evidence="6" id="KW-0598">Phosphotransferase system</keyword>
<evidence type="ECO:0000313" key="9">
    <source>
        <dbReference type="EMBL" id="SEH46911.1"/>
    </source>
</evidence>
<dbReference type="Pfam" id="PF03830">
    <property type="entry name" value="PTSIIB_sorb"/>
    <property type="match status" value="1"/>
</dbReference>
<evidence type="ECO:0000256" key="2">
    <source>
        <dbReference type="ARBA" id="ARBA00022448"/>
    </source>
</evidence>
<evidence type="ECO:0000256" key="4">
    <source>
        <dbReference type="ARBA" id="ARBA00022597"/>
    </source>
</evidence>
<keyword evidence="2" id="KW-0813">Transport</keyword>
<name>A0A1H9PWH0_9ACTN</name>
<feature type="domain" description="PTS EIIB type-4" evidence="8">
    <location>
        <begin position="1"/>
        <end position="165"/>
    </location>
</feature>
<keyword evidence="12" id="KW-1185">Reference proteome</keyword>
<evidence type="ECO:0000256" key="5">
    <source>
        <dbReference type="ARBA" id="ARBA00022679"/>
    </source>
</evidence>
<dbReference type="GO" id="GO:0016301">
    <property type="term" value="F:kinase activity"/>
    <property type="evidence" value="ECO:0007669"/>
    <property type="project" value="UniProtKB-KW"/>
</dbReference>
<dbReference type="PROSITE" id="PS51101">
    <property type="entry name" value="PTS_EIIB_TYPE_4"/>
    <property type="match status" value="1"/>
</dbReference>
<organism evidence="10 11">
    <name type="scientific">Parafannyhessea umbonata</name>
    <dbReference type="NCBI Taxonomy" id="604330"/>
    <lineage>
        <taxon>Bacteria</taxon>
        <taxon>Bacillati</taxon>
        <taxon>Actinomycetota</taxon>
        <taxon>Coriobacteriia</taxon>
        <taxon>Coriobacteriales</taxon>
        <taxon>Atopobiaceae</taxon>
        <taxon>Parafannyhessea</taxon>
    </lineage>
</organism>
<dbReference type="InterPro" id="IPR004720">
    <property type="entry name" value="PTS_IIB_sorbose-sp"/>
</dbReference>
<dbReference type="EMBL" id="FOGP01000004">
    <property type="protein sequence ID" value="SER52636.1"/>
    <property type="molecule type" value="Genomic_DNA"/>
</dbReference>
<evidence type="ECO:0000313" key="10">
    <source>
        <dbReference type="EMBL" id="SER52636.1"/>
    </source>
</evidence>
<dbReference type="EMBL" id="FNWT01000003">
    <property type="protein sequence ID" value="SEH46911.1"/>
    <property type="molecule type" value="Genomic_DNA"/>
</dbReference>
<keyword evidence="3" id="KW-0963">Cytoplasm</keyword>
<dbReference type="Proteomes" id="UP000199128">
    <property type="component" value="Unassembled WGS sequence"/>
</dbReference>
<dbReference type="SUPFAM" id="SSF52728">
    <property type="entry name" value="PTS IIb component"/>
    <property type="match status" value="1"/>
</dbReference>
<evidence type="ECO:0000256" key="3">
    <source>
        <dbReference type="ARBA" id="ARBA00022490"/>
    </source>
</evidence>